<feature type="compositionally biased region" description="Basic and acidic residues" evidence="1">
    <location>
        <begin position="23"/>
        <end position="34"/>
    </location>
</feature>
<dbReference type="EMBL" id="BGZK01000097">
    <property type="protein sequence ID" value="GBP18469.1"/>
    <property type="molecule type" value="Genomic_DNA"/>
</dbReference>
<organism evidence="2 3">
    <name type="scientific">Eumeta variegata</name>
    <name type="common">Bagworm moth</name>
    <name type="synonym">Eumeta japonica</name>
    <dbReference type="NCBI Taxonomy" id="151549"/>
    <lineage>
        <taxon>Eukaryota</taxon>
        <taxon>Metazoa</taxon>
        <taxon>Ecdysozoa</taxon>
        <taxon>Arthropoda</taxon>
        <taxon>Hexapoda</taxon>
        <taxon>Insecta</taxon>
        <taxon>Pterygota</taxon>
        <taxon>Neoptera</taxon>
        <taxon>Endopterygota</taxon>
        <taxon>Lepidoptera</taxon>
        <taxon>Glossata</taxon>
        <taxon>Ditrysia</taxon>
        <taxon>Tineoidea</taxon>
        <taxon>Psychidae</taxon>
        <taxon>Oiketicinae</taxon>
        <taxon>Eumeta</taxon>
    </lineage>
</organism>
<evidence type="ECO:0000313" key="2">
    <source>
        <dbReference type="EMBL" id="GBP18469.1"/>
    </source>
</evidence>
<evidence type="ECO:0000313" key="3">
    <source>
        <dbReference type="Proteomes" id="UP000299102"/>
    </source>
</evidence>
<keyword evidence="3" id="KW-1185">Reference proteome</keyword>
<dbReference type="OrthoDB" id="8124016at2759"/>
<feature type="compositionally biased region" description="Basic and acidic residues" evidence="1">
    <location>
        <begin position="57"/>
        <end position="69"/>
    </location>
</feature>
<name>A0A4C1TWR4_EUMVA</name>
<comment type="caution">
    <text evidence="2">The sequence shown here is derived from an EMBL/GenBank/DDBJ whole genome shotgun (WGS) entry which is preliminary data.</text>
</comment>
<gene>
    <name evidence="2" type="ORF">EVAR_93874_1</name>
</gene>
<dbReference type="Proteomes" id="UP000299102">
    <property type="component" value="Unassembled WGS sequence"/>
</dbReference>
<evidence type="ECO:0000256" key="1">
    <source>
        <dbReference type="SAM" id="MobiDB-lite"/>
    </source>
</evidence>
<sequence>MIYFQFPQTLLRKQIKNIVKRFNSRDDTEHEERSGSQTGVELRPETSEPQSTLKKKLQLDNDKSVKSPDPEVQVQNESGLANSIRREMSLFEMEEFMDIT</sequence>
<accession>A0A4C1TWR4</accession>
<dbReference type="AlphaFoldDB" id="A0A4C1TWR4"/>
<proteinExistence type="predicted"/>
<feature type="region of interest" description="Disordered" evidence="1">
    <location>
        <begin position="22"/>
        <end position="81"/>
    </location>
</feature>
<reference evidence="2 3" key="1">
    <citation type="journal article" date="2019" name="Commun. Biol.">
        <title>The bagworm genome reveals a unique fibroin gene that provides high tensile strength.</title>
        <authorList>
            <person name="Kono N."/>
            <person name="Nakamura H."/>
            <person name="Ohtoshi R."/>
            <person name="Tomita M."/>
            <person name="Numata K."/>
            <person name="Arakawa K."/>
        </authorList>
    </citation>
    <scope>NUCLEOTIDE SEQUENCE [LARGE SCALE GENOMIC DNA]</scope>
</reference>
<protein>
    <submittedName>
        <fullName evidence="2">Uncharacterized protein</fullName>
    </submittedName>
</protein>